<feature type="transmembrane region" description="Helical" evidence="1">
    <location>
        <begin position="43"/>
        <end position="62"/>
    </location>
</feature>
<dbReference type="RefSeq" id="WP_052475778.1">
    <property type="nucleotide sequence ID" value="NZ_BSEE01000009.1"/>
</dbReference>
<keyword evidence="2" id="KW-0614">Plasmid</keyword>
<dbReference type="AlphaFoldDB" id="B7U589"/>
<gene>
    <name evidence="2" type="ORF">Bsb_12</name>
</gene>
<name>B7U589_BACIU</name>
<organism evidence="2">
    <name type="scientific">Bacillus subtilis</name>
    <dbReference type="NCBI Taxonomy" id="1423"/>
    <lineage>
        <taxon>Bacteria</taxon>
        <taxon>Bacillati</taxon>
        <taxon>Bacillota</taxon>
        <taxon>Bacilli</taxon>
        <taxon>Bacillales</taxon>
        <taxon>Bacillaceae</taxon>
        <taxon>Bacillus</taxon>
    </lineage>
</organism>
<reference evidence="2" key="1">
    <citation type="submission" date="2008-10" db="EMBL/GenBank/DDBJ databases">
        <title>Identification of conjugative transfer genes on the p19 plasmid from the Bacillus subtilis soil strain 19.</title>
        <authorList>
            <person name="Poluektova E."/>
            <person name="Gagarina E."/>
            <person name="Shilovski I."/>
            <person name="Nezametdinova V."/>
            <person name="Prozorov A."/>
            <person name="Rodionova S."/>
        </authorList>
    </citation>
    <scope>NUCLEOTIDE SEQUENCE</scope>
    <source>
        <strain evidence="2">19</strain>
        <plasmid evidence="2">p19</plasmid>
    </source>
</reference>
<dbReference type="EMBL" id="FJ434456">
    <property type="protein sequence ID" value="ACJ66892.1"/>
    <property type="molecule type" value="Genomic_DNA"/>
</dbReference>
<evidence type="ECO:0000256" key="1">
    <source>
        <dbReference type="SAM" id="Phobius"/>
    </source>
</evidence>
<keyword evidence="1" id="KW-0472">Membrane</keyword>
<keyword evidence="1" id="KW-0812">Transmembrane</keyword>
<geneLocation type="plasmid" evidence="2">
    <name>p19</name>
</geneLocation>
<protein>
    <submittedName>
        <fullName evidence="2">Uncharacterized protein</fullName>
    </submittedName>
</protein>
<proteinExistence type="predicted"/>
<keyword evidence="1" id="KW-1133">Transmembrane helix</keyword>
<dbReference type="InterPro" id="IPR020275">
    <property type="entry name" value="DUF5592"/>
</dbReference>
<sequence length="120" mass="13749">MSYPIPKEVKTDIKVKGPLYLRDVGILIGVTVLSQIFKGSVHSSFIIPYYIFIYGVTFFLMIPSINNPKKRNFHSIFFALKRSRNTYHPISRSSLDNVDEFYGQIAETEKASQEVQKNAV</sequence>
<accession>B7U589</accession>
<dbReference type="Pfam" id="PF17332">
    <property type="entry name" value="DUF5592"/>
    <property type="match status" value="1"/>
</dbReference>
<evidence type="ECO:0000313" key="2">
    <source>
        <dbReference type="EMBL" id="ACJ66892.1"/>
    </source>
</evidence>